<feature type="transmembrane region" description="Helical" evidence="5">
    <location>
        <begin position="167"/>
        <end position="185"/>
    </location>
</feature>
<dbReference type="Gene3D" id="1.20.5.1930">
    <property type="match status" value="1"/>
</dbReference>
<reference evidence="8 9" key="4">
    <citation type="journal article" date="2020" name="Sci. Rep.">
        <title>beta-carboline chemical signals induce reveromycin production through a LuxR family regulator in Streptomyces sp. SN-593.</title>
        <authorList>
            <person name="Panthee S."/>
            <person name="Kito N."/>
            <person name="Hayashi T."/>
            <person name="Shimizu T."/>
            <person name="Ishikawa J."/>
            <person name="Hamamoto H."/>
            <person name="Osada H."/>
            <person name="Takahashi S."/>
        </authorList>
    </citation>
    <scope>NUCLEOTIDE SEQUENCE [LARGE SCALE GENOMIC DNA]</scope>
    <source>
        <strain evidence="8 9">SN-593</strain>
    </source>
</reference>
<feature type="transmembrane region" description="Helical" evidence="5">
    <location>
        <begin position="62"/>
        <end position="84"/>
    </location>
</feature>
<dbReference type="InterPro" id="IPR050482">
    <property type="entry name" value="Sensor_HK_TwoCompSys"/>
</dbReference>
<keyword evidence="1" id="KW-0808">Transferase</keyword>
<protein>
    <submittedName>
        <fullName evidence="8">Putative two-component system sensor kinase</fullName>
    </submittedName>
</protein>
<dbReference type="AlphaFoldDB" id="A0A7U3UW29"/>
<evidence type="ECO:0000256" key="4">
    <source>
        <dbReference type="SAM" id="MobiDB-lite"/>
    </source>
</evidence>
<reference evidence="8 9" key="2">
    <citation type="journal article" date="2011" name="J. Antibiot.">
        <title>Furaquinocins I and J: novel polyketide isoprenoid hybrid compounds from Streptomyces reveromyceticus SN-593.</title>
        <authorList>
            <person name="Panthee S."/>
            <person name="Takahashi S."/>
            <person name="Takagi H."/>
            <person name="Nogawa T."/>
            <person name="Oowada E."/>
            <person name="Uramoto M."/>
            <person name="Osada H."/>
        </authorList>
    </citation>
    <scope>NUCLEOTIDE SEQUENCE [LARGE SCALE GENOMIC DNA]</scope>
    <source>
        <strain evidence="8 9">SN-593</strain>
    </source>
</reference>
<feature type="transmembrane region" description="Helical" evidence="5">
    <location>
        <begin position="34"/>
        <end position="50"/>
    </location>
</feature>
<dbReference type="GO" id="GO:0046983">
    <property type="term" value="F:protein dimerization activity"/>
    <property type="evidence" value="ECO:0007669"/>
    <property type="project" value="InterPro"/>
</dbReference>
<evidence type="ECO:0000256" key="3">
    <source>
        <dbReference type="ARBA" id="ARBA00023012"/>
    </source>
</evidence>
<sequence length="408" mass="42790">MTRMTGEAWPQWRREVEEADTSPMGRPPETRRQALIKLMWIGVWLAYLGSPVGDLVDGGHPAAVVVPAALGLAAFVGAYLVLALFRTSDPEPPAPWVHATLVGLAALSLTLSLTLGKDWLVLYVYVSVACGAALPGRHSRWAVPLSAGLLVATALVVDRSASLYPELLLPALLGGFAMIGVQQLVRTMRELRAARDTVAQLAATEERLRLARDLHDLLGHSLSLITLKSELAGRMLPDRPHDAARQVFDIESVSRQALVDVREAVSGYRRPTLATEVVSARSALAAAGVSARLHVPERVDGLTPAAEGALAWALREAATNVVRHSGAATCVVALETGGGNATLTVSDDGRGPDHSRPAGNGLTGLGERLVLAGGTLRTSRAGDGGFTLTAVVPLDPAPVGANRPPGGE</sequence>
<gene>
    <name evidence="8" type="ORF">RVR_6695</name>
</gene>
<dbReference type="EMBL" id="AP018365">
    <property type="protein sequence ID" value="BBA99877.1"/>
    <property type="molecule type" value="Genomic_DNA"/>
</dbReference>
<keyword evidence="2 8" id="KW-0418">Kinase</keyword>
<dbReference type="InterPro" id="IPR003594">
    <property type="entry name" value="HATPase_dom"/>
</dbReference>
<evidence type="ECO:0000256" key="5">
    <source>
        <dbReference type="SAM" id="Phobius"/>
    </source>
</evidence>
<proteinExistence type="predicted"/>
<evidence type="ECO:0000259" key="7">
    <source>
        <dbReference type="Pfam" id="PF07730"/>
    </source>
</evidence>
<organism evidence="8 9">
    <name type="scientific">Actinacidiphila reveromycinica</name>
    <dbReference type="NCBI Taxonomy" id="659352"/>
    <lineage>
        <taxon>Bacteria</taxon>
        <taxon>Bacillati</taxon>
        <taxon>Actinomycetota</taxon>
        <taxon>Actinomycetes</taxon>
        <taxon>Kitasatosporales</taxon>
        <taxon>Streptomycetaceae</taxon>
        <taxon>Actinacidiphila</taxon>
    </lineage>
</organism>
<dbReference type="Pfam" id="PF07730">
    <property type="entry name" value="HisKA_3"/>
    <property type="match status" value="1"/>
</dbReference>
<dbReference type="Pfam" id="PF02518">
    <property type="entry name" value="HATPase_c"/>
    <property type="match status" value="1"/>
</dbReference>
<feature type="domain" description="Histidine kinase/HSP90-like ATPase" evidence="6">
    <location>
        <begin position="309"/>
        <end position="395"/>
    </location>
</feature>
<dbReference type="InterPro" id="IPR036890">
    <property type="entry name" value="HATPase_C_sf"/>
</dbReference>
<dbReference type="Proteomes" id="UP000595703">
    <property type="component" value="Chromosome"/>
</dbReference>
<feature type="transmembrane region" description="Helical" evidence="5">
    <location>
        <begin position="96"/>
        <end position="113"/>
    </location>
</feature>
<dbReference type="GO" id="GO:0016020">
    <property type="term" value="C:membrane"/>
    <property type="evidence" value="ECO:0007669"/>
    <property type="project" value="InterPro"/>
</dbReference>
<reference evidence="8 9" key="1">
    <citation type="journal article" date="2010" name="J. Bacteriol.">
        <title>Biochemical characterization of a novel indole prenyltransferase from Streptomyces sp. SN-593.</title>
        <authorList>
            <person name="Takahashi S."/>
            <person name="Takagi H."/>
            <person name="Toyoda A."/>
            <person name="Uramoto M."/>
            <person name="Nogawa T."/>
            <person name="Ueki M."/>
            <person name="Sakaki Y."/>
            <person name="Osada H."/>
        </authorList>
    </citation>
    <scope>NUCLEOTIDE SEQUENCE [LARGE SCALE GENOMIC DNA]</scope>
    <source>
        <strain evidence="8 9">SN-593</strain>
    </source>
</reference>
<name>A0A7U3UW29_9ACTN</name>
<keyword evidence="3" id="KW-0902">Two-component regulatory system</keyword>
<keyword evidence="9" id="KW-1185">Reference proteome</keyword>
<evidence type="ECO:0000313" key="9">
    <source>
        <dbReference type="Proteomes" id="UP000595703"/>
    </source>
</evidence>
<evidence type="ECO:0000256" key="1">
    <source>
        <dbReference type="ARBA" id="ARBA00022679"/>
    </source>
</evidence>
<dbReference type="KEGG" id="arev:RVR_6695"/>
<feature type="region of interest" description="Disordered" evidence="4">
    <location>
        <begin position="1"/>
        <end position="28"/>
    </location>
</feature>
<keyword evidence="5" id="KW-0472">Membrane</keyword>
<dbReference type="InterPro" id="IPR011712">
    <property type="entry name" value="Sig_transdc_His_kin_sub3_dim/P"/>
</dbReference>
<accession>A0A7U3UW29</accession>
<dbReference type="CDD" id="cd16917">
    <property type="entry name" value="HATPase_UhpB-NarQ-NarX-like"/>
    <property type="match status" value="1"/>
</dbReference>
<keyword evidence="5" id="KW-0812">Transmembrane</keyword>
<evidence type="ECO:0000256" key="2">
    <source>
        <dbReference type="ARBA" id="ARBA00022777"/>
    </source>
</evidence>
<reference evidence="8 9" key="3">
    <citation type="journal article" date="2011" name="Nat. Chem. Biol.">
        <title>Reveromycin A biosynthesis uses RevG and RevJ for stereospecific spiroacetal formation.</title>
        <authorList>
            <person name="Takahashi S."/>
            <person name="Toyoda A."/>
            <person name="Sekiyama Y."/>
            <person name="Takagi H."/>
            <person name="Nogawa T."/>
            <person name="Uramoto M."/>
            <person name="Suzuki R."/>
            <person name="Koshino H."/>
            <person name="Kumano T."/>
            <person name="Panthee S."/>
            <person name="Dairi T."/>
            <person name="Ishikawa J."/>
            <person name="Ikeda H."/>
            <person name="Sakaki Y."/>
            <person name="Osada H."/>
        </authorList>
    </citation>
    <scope>NUCLEOTIDE SEQUENCE [LARGE SCALE GENOMIC DNA]</scope>
    <source>
        <strain evidence="8 9">SN-593</strain>
    </source>
</reference>
<evidence type="ECO:0000259" key="6">
    <source>
        <dbReference type="Pfam" id="PF02518"/>
    </source>
</evidence>
<dbReference type="PANTHER" id="PTHR24421:SF63">
    <property type="entry name" value="SENSOR HISTIDINE KINASE DESK"/>
    <property type="match status" value="1"/>
</dbReference>
<feature type="domain" description="Signal transduction histidine kinase subgroup 3 dimerisation and phosphoacceptor" evidence="7">
    <location>
        <begin position="206"/>
        <end position="272"/>
    </location>
</feature>
<feature type="compositionally biased region" description="Basic and acidic residues" evidence="4">
    <location>
        <begin position="347"/>
        <end position="356"/>
    </location>
</feature>
<feature type="region of interest" description="Disordered" evidence="4">
    <location>
        <begin position="343"/>
        <end position="363"/>
    </location>
</feature>
<dbReference type="SUPFAM" id="SSF55874">
    <property type="entry name" value="ATPase domain of HSP90 chaperone/DNA topoisomerase II/histidine kinase"/>
    <property type="match status" value="1"/>
</dbReference>
<dbReference type="PANTHER" id="PTHR24421">
    <property type="entry name" value="NITRATE/NITRITE SENSOR PROTEIN NARX-RELATED"/>
    <property type="match status" value="1"/>
</dbReference>
<keyword evidence="5" id="KW-1133">Transmembrane helix</keyword>
<dbReference type="Gene3D" id="3.30.565.10">
    <property type="entry name" value="Histidine kinase-like ATPase, C-terminal domain"/>
    <property type="match status" value="1"/>
</dbReference>
<evidence type="ECO:0000313" key="8">
    <source>
        <dbReference type="EMBL" id="BBA99877.1"/>
    </source>
</evidence>
<dbReference type="GO" id="GO:0000155">
    <property type="term" value="F:phosphorelay sensor kinase activity"/>
    <property type="evidence" value="ECO:0007669"/>
    <property type="project" value="InterPro"/>
</dbReference>